<feature type="region of interest" description="Disordered" evidence="5">
    <location>
        <begin position="714"/>
        <end position="748"/>
    </location>
</feature>
<feature type="region of interest" description="Disordered" evidence="5">
    <location>
        <begin position="780"/>
        <end position="820"/>
    </location>
</feature>
<dbReference type="Proteomes" id="UP000248423">
    <property type="component" value="Unassembled WGS sequence"/>
</dbReference>
<feature type="compositionally biased region" description="Basic and acidic residues" evidence="5">
    <location>
        <begin position="799"/>
        <end position="809"/>
    </location>
</feature>
<sequence length="1138" mass="127025">MSGVVSTQQPSMEDHYMHDVSMLPSDASRFEAVDPSEDPMDCTPDYPVSDTEKHSSYTQSAQNPGSLPYQLRSVKLSGKPVAVRVDGQDNNVKSSIPLRTPFIRPDHRFSPISRTSTSNGTDGQTQSYRLPRPETKYVSQPVYFSNNLGTGNFRSAGFDRSTWTLSNRPLTGPSRGGYATGSNSLLGGRSTTDMNLFRTTSSFANFSLHSHLPHKSNSTLRKSNSTLPRKRSLEDDDDDDTSAQRSVPQVDEVVLAKFRCVKPSFARVASTAESDLLPGSPMDIDTPEHNDPQPNVHTSFGVIEPESPLSHRLCPMDINEGARDYPSSSYTYTMPGAWPGSVSPHASFNVTAHPESPSIAMMSGALMPSFNMELTDAEDPMAIDPVTQEPPSPWNAYWTAWQYNLLSVFNTVPIGFTQTFSHAVRTAVNVVGAAKRRVCEVWHQRRLRPGRRRTPTPPGSPTHVNLRGLSPEQQQRMKREQRLRARGNSPPLSFPFPDLSSIPDFPTKAKSSTTELHKESNELVIKEPRDSVTSKPSASASPKKNRASKRRDHPAQKETSPKTPRSPTKQSRPKEAGPVGIRKRLPSPNKRAERAKRARENSVVWRALLSGDTEKIKRVGGELIALREREASGQTQHPNEPLVLNTNNDSEESTKLIQLANLKPRSSPAADHIETEKSIEMNEHTTLMAPLPIAVDEPEKTAKLKKILKSKDTNALTRDDAAHDKESKSPRQTTDASPRSVRKKPQFKRKVRFREPVVAEYIDDTRDWDELEPDLAPHLNEALDLEETPTKKKNSVVETKTETISDLKENVPPTPEPHDIDEPSLDPWSQPFEHPLGRPVSAVRLFYPVQQPIPDGRTESVYAARWKEIEEEEKKKKKKELPCRVKPDGPAVRPLSSEWEARIKNLENRCVPAARQAATTLSGDPLTKKDLATCYTRGDWLNDEIINSYLALIVDYLRRKNHNAGRHDKPHFHAFNSFFFSNLRDKGYESVARWAKRAKIGGPLLLDVDTVYIPVHNNQHWTLVVVRPGERSIEHFDSLGALSRRHIAVVKTWLRGELGPQYVEEEWRVLPSRSPQQDNGSDCGVFLLSTAKAVAIGLEPLSYGAADTPMLRRKIVAELMAGGLEGEFDPAQGGQVLL</sequence>
<dbReference type="PROSITE" id="PS50600">
    <property type="entry name" value="ULP_PROTEASE"/>
    <property type="match status" value="1"/>
</dbReference>
<evidence type="ECO:0000313" key="8">
    <source>
        <dbReference type="Proteomes" id="UP000248423"/>
    </source>
</evidence>
<proteinExistence type="inferred from homology"/>
<feature type="region of interest" description="Disordered" evidence="5">
    <location>
        <begin position="210"/>
        <end position="246"/>
    </location>
</feature>
<dbReference type="SUPFAM" id="SSF54001">
    <property type="entry name" value="Cysteine proteinases"/>
    <property type="match status" value="1"/>
</dbReference>
<evidence type="ECO:0000256" key="5">
    <source>
        <dbReference type="SAM" id="MobiDB-lite"/>
    </source>
</evidence>
<feature type="region of interest" description="Disordered" evidence="5">
    <location>
        <begin position="445"/>
        <end position="600"/>
    </location>
</feature>
<evidence type="ECO:0000256" key="1">
    <source>
        <dbReference type="ARBA" id="ARBA00005234"/>
    </source>
</evidence>
<dbReference type="InterPro" id="IPR038765">
    <property type="entry name" value="Papain-like_cys_pep_sf"/>
</dbReference>
<feature type="compositionally biased region" description="Polar residues" evidence="5">
    <location>
        <begin position="215"/>
        <end position="227"/>
    </location>
</feature>
<feature type="compositionally biased region" description="Polar residues" evidence="5">
    <location>
        <begin position="561"/>
        <end position="570"/>
    </location>
</feature>
<dbReference type="FunFam" id="3.40.395.10:FF:000014">
    <property type="entry name" value="Ulp1 protease family protein"/>
    <property type="match status" value="1"/>
</dbReference>
<dbReference type="PANTHER" id="PTHR12606:SF141">
    <property type="entry name" value="GH15225P-RELATED"/>
    <property type="match status" value="1"/>
</dbReference>
<keyword evidence="8" id="KW-1185">Reference proteome</keyword>
<keyword evidence="2" id="KW-0645">Protease</keyword>
<name>A0A319FDK9_ASPSB</name>
<feature type="compositionally biased region" description="Basic residues" evidence="5">
    <location>
        <begin position="445"/>
        <end position="454"/>
    </location>
</feature>
<feature type="compositionally biased region" description="Polar residues" evidence="5">
    <location>
        <begin position="56"/>
        <end position="65"/>
    </location>
</feature>
<evidence type="ECO:0000256" key="3">
    <source>
        <dbReference type="ARBA" id="ARBA00022801"/>
    </source>
</evidence>
<dbReference type="EMBL" id="KZ826367">
    <property type="protein sequence ID" value="PYI04523.1"/>
    <property type="molecule type" value="Genomic_DNA"/>
</dbReference>
<dbReference type="InterPro" id="IPR003653">
    <property type="entry name" value="Peptidase_C48_C"/>
</dbReference>
<evidence type="ECO:0000313" key="7">
    <source>
        <dbReference type="EMBL" id="PYI04523.1"/>
    </source>
</evidence>
<evidence type="ECO:0000259" key="6">
    <source>
        <dbReference type="PROSITE" id="PS50600"/>
    </source>
</evidence>
<dbReference type="STRING" id="1448318.A0A319FDK9"/>
<feature type="compositionally biased region" description="Low complexity" evidence="5">
    <location>
        <begin position="489"/>
        <end position="506"/>
    </location>
</feature>
<keyword evidence="4" id="KW-0788">Thiol protease</keyword>
<comment type="similarity">
    <text evidence="1">Belongs to the peptidase C48 family.</text>
</comment>
<evidence type="ECO:0000256" key="2">
    <source>
        <dbReference type="ARBA" id="ARBA00022670"/>
    </source>
</evidence>
<dbReference type="PANTHER" id="PTHR12606">
    <property type="entry name" value="SENTRIN/SUMO-SPECIFIC PROTEASE"/>
    <property type="match status" value="1"/>
</dbReference>
<feature type="region of interest" description="Disordered" evidence="5">
    <location>
        <begin position="92"/>
        <end position="129"/>
    </location>
</feature>
<reference evidence="7 8" key="1">
    <citation type="submission" date="2018-02" db="EMBL/GenBank/DDBJ databases">
        <title>The genomes of Aspergillus section Nigri reveals drivers in fungal speciation.</title>
        <authorList>
            <consortium name="DOE Joint Genome Institute"/>
            <person name="Vesth T.C."/>
            <person name="Nybo J."/>
            <person name="Theobald S."/>
            <person name="Brandl J."/>
            <person name="Frisvad J.C."/>
            <person name="Nielsen K.F."/>
            <person name="Lyhne E.K."/>
            <person name="Kogle M.E."/>
            <person name="Kuo A."/>
            <person name="Riley R."/>
            <person name="Clum A."/>
            <person name="Nolan M."/>
            <person name="Lipzen A."/>
            <person name="Salamov A."/>
            <person name="Henrissat B."/>
            <person name="Wiebenga A."/>
            <person name="De vries R.P."/>
            <person name="Grigoriev I.V."/>
            <person name="Mortensen U.H."/>
            <person name="Andersen M.R."/>
            <person name="Baker S.E."/>
        </authorList>
    </citation>
    <scope>NUCLEOTIDE SEQUENCE [LARGE SCALE GENOMIC DNA]</scope>
    <source>
        <strain evidence="7 8">CBS 121057</strain>
    </source>
</reference>
<dbReference type="GO" id="GO:0006508">
    <property type="term" value="P:proteolysis"/>
    <property type="evidence" value="ECO:0007669"/>
    <property type="project" value="UniProtKB-KW"/>
</dbReference>
<dbReference type="GO" id="GO:0016926">
    <property type="term" value="P:protein desumoylation"/>
    <property type="evidence" value="ECO:0007669"/>
    <property type="project" value="TreeGrafter"/>
</dbReference>
<gene>
    <name evidence="7" type="ORF">BO78DRAFT_408932</name>
</gene>
<dbReference type="GO" id="GO:0005634">
    <property type="term" value="C:nucleus"/>
    <property type="evidence" value="ECO:0007669"/>
    <property type="project" value="TreeGrafter"/>
</dbReference>
<feature type="compositionally biased region" description="Basic and acidic residues" evidence="5">
    <location>
        <begin position="714"/>
        <end position="729"/>
    </location>
</feature>
<dbReference type="OrthoDB" id="1939479at2759"/>
<dbReference type="VEuPathDB" id="FungiDB:BO78DRAFT_408932"/>
<feature type="compositionally biased region" description="Basic and acidic residues" evidence="5">
    <location>
        <begin position="515"/>
        <end position="532"/>
    </location>
</feature>
<feature type="region of interest" description="Disordered" evidence="5">
    <location>
        <begin position="26"/>
        <end position="67"/>
    </location>
</feature>
<feature type="compositionally biased region" description="Basic residues" evidence="5">
    <location>
        <begin position="543"/>
        <end position="552"/>
    </location>
</feature>
<dbReference type="GO" id="GO:0016929">
    <property type="term" value="F:deSUMOylase activity"/>
    <property type="evidence" value="ECO:0007669"/>
    <property type="project" value="TreeGrafter"/>
</dbReference>
<dbReference type="Gene3D" id="3.40.395.10">
    <property type="entry name" value="Adenoviral Proteinase, Chain A"/>
    <property type="match status" value="1"/>
</dbReference>
<protein>
    <recommendedName>
        <fullName evidence="6">Ubiquitin-like protease family profile domain-containing protein</fullName>
    </recommendedName>
</protein>
<feature type="domain" description="Ubiquitin-like protease family profile" evidence="6">
    <location>
        <begin position="924"/>
        <end position="1094"/>
    </location>
</feature>
<evidence type="ECO:0000256" key="4">
    <source>
        <dbReference type="ARBA" id="ARBA00022807"/>
    </source>
</evidence>
<feature type="compositionally biased region" description="Polar residues" evidence="5">
    <location>
        <begin position="180"/>
        <end position="190"/>
    </location>
</feature>
<accession>A0A319FDK9</accession>
<feature type="region of interest" description="Disordered" evidence="5">
    <location>
        <begin position="166"/>
        <end position="190"/>
    </location>
</feature>
<organism evidence="7 8">
    <name type="scientific">Aspergillus sclerotiicarbonarius (strain CBS 121057 / IBT 28362)</name>
    <dbReference type="NCBI Taxonomy" id="1448318"/>
    <lineage>
        <taxon>Eukaryota</taxon>
        <taxon>Fungi</taxon>
        <taxon>Dikarya</taxon>
        <taxon>Ascomycota</taxon>
        <taxon>Pezizomycotina</taxon>
        <taxon>Eurotiomycetes</taxon>
        <taxon>Eurotiomycetidae</taxon>
        <taxon>Eurotiales</taxon>
        <taxon>Aspergillaceae</taxon>
        <taxon>Aspergillus</taxon>
        <taxon>Aspergillus subgen. Circumdati</taxon>
    </lineage>
</organism>
<feature type="compositionally biased region" description="Polar residues" evidence="5">
    <location>
        <begin position="112"/>
        <end position="128"/>
    </location>
</feature>
<dbReference type="AlphaFoldDB" id="A0A319FDK9"/>
<dbReference type="Pfam" id="PF02902">
    <property type="entry name" value="Peptidase_C48"/>
    <property type="match status" value="1"/>
</dbReference>
<keyword evidence="3" id="KW-0378">Hydrolase</keyword>